<accession>A0A9P9IC14</accession>
<dbReference type="OrthoDB" id="411857at2759"/>
<proteinExistence type="predicted"/>
<dbReference type="PANTHER" id="PTHR47938:SF35">
    <property type="entry name" value="PENTATRICOPEPTIDE REPEAT-CONTAINING PROTEIN 4, MITOCHONDRIAL-RELATED"/>
    <property type="match status" value="1"/>
</dbReference>
<dbReference type="FunFam" id="1.25.40.10:FF:000266">
    <property type="entry name" value="Pentatricopeptide repeat domain-containing protein"/>
    <property type="match status" value="1"/>
</dbReference>
<keyword evidence="4" id="KW-1185">Reference proteome</keyword>
<dbReference type="Proteomes" id="UP000700596">
    <property type="component" value="Unassembled WGS sequence"/>
</dbReference>
<dbReference type="PROSITE" id="PS51375">
    <property type="entry name" value="PPR"/>
    <property type="match status" value="3"/>
</dbReference>
<evidence type="ECO:0000313" key="4">
    <source>
        <dbReference type="Proteomes" id="UP000700596"/>
    </source>
</evidence>
<sequence length="1294" mass="142874">MVFKSFHLARQSLAKGFTHGYAQSVVAGVSQNNPLASFQHDRFRKAGAKQNQHAFSTTSTTSAVKQAISLLDHQDSGLAAYFAAWQKHRVDDKDWSQFQFRKLIEWKPQSSVSKTKVEAKDNNVAIEETSDPLPARAGVNRAYSTSQVDDFRKAVTDEQLEEIALAQVDEAITQEAAKIRAANEAAVQAEQELSPAVEARTESPATVSDTLVDSSLLSRSDSSITVDVAELVDEYTPELQRLAEKRSYADIPAVFESMLHSNIRPSVPAYNALLSAAINLPRAKHQVVPKALDVYSDMLRRRVLPNTETYTALIELLSVRSLEVVSMTQSLEEKRLRYGGMEEEGRFMLGSNETEYDILSEDGSLGIAVKLFDTAITSDPSRKLSEKTYRLLVTACAEGERVEDMVRIFAHMETSNVTPPADVFVPMIQTFGKLGDLRSAVECYDEYKALAVSSNNGDVTVSRKDNDVYAALVKAYAICDRFEGGRKFLSKIEAGLASPEEVEIVRDVVNLKAFIPEMLKNEAFHQAYACAIEEISPQARHVAMAAICIKAADKNVIDVATDAFEALPAEMDLSRPAMAMGAMHIRNGNIEAAEIFWRMLELSPTKPDFVEPTAMHAIALIGSGHGERGLRHGRQMFARLRDSQVASNQAKMEIVEHIDEAVEVIGQFMMKRGIILPARASMELMWTMIENGGLVTPVAHHLLAGMGPEAVSELSFKDITLLMQVQSSILLGASEIDVAHAARFAHLVEVITSTGAPVSKSTANLVERVLVKLDRGDLQHRWYNYKHPAPEPIYSPATPYGAFPIQATAPAPAAPTFEDSYDPYASTTDMKGSNAITELLEKTHGRSSSHLNEALMKFKNMRRAGRHPRFFTYAKLITAAAKEDRLNLAHDILNLAKQDVPLLAQYRVVRYGWVTILDAMVAACLTTGQRELAAQYHQDLLDMGAAPTANTFGLYITTLKESTKTFDEATEAVKIFLRAKSEGVEPSSFLYNALIGKLGKARRIDDCLFYFSEMRNLGIRPTSVTYGTIVNALCRVSDEKFAEELFEEMESMPNYKPRPAPYHSMMQFFLTTKRDRSKVLAYYQRMVSKHIEPTTHTYKLLIDTHATLDPVDMPAAEAILDKIRSSGAVPEAVHYSSLIHAKGCVMHDMAGARALFDTVMADSRIRPQACLYQALFESMVANHEIASTEPILEDMSRRGVEMTPYIANSLIHGWALTHNIDKARAIYNAVPANKREPSTYEAMTRAYMAVEDRASAMSVVNEGLSRGYPAAVAGKILELIGGGAAPRAPEVVAA</sequence>
<evidence type="ECO:0000259" key="2">
    <source>
        <dbReference type="Pfam" id="PF24603"/>
    </source>
</evidence>
<dbReference type="Gene3D" id="1.25.40.10">
    <property type="entry name" value="Tetratricopeptide repeat domain"/>
    <property type="match status" value="5"/>
</dbReference>
<dbReference type="InterPro" id="IPR002885">
    <property type="entry name" value="PPR_rpt"/>
</dbReference>
<dbReference type="Pfam" id="PF24603">
    <property type="entry name" value="TPR_30"/>
    <property type="match status" value="1"/>
</dbReference>
<comment type="caution">
    <text evidence="3">The sequence shown here is derived from an EMBL/GenBank/DDBJ whole genome shotgun (WGS) entry which is preliminary data.</text>
</comment>
<gene>
    <name evidence="3" type="ORF">B0J11DRAFT_130631</name>
</gene>
<dbReference type="Pfam" id="PF13812">
    <property type="entry name" value="PPR_3"/>
    <property type="match status" value="1"/>
</dbReference>
<feature type="repeat" description="PPR" evidence="1">
    <location>
        <begin position="385"/>
        <end position="419"/>
    </location>
</feature>
<reference evidence="3" key="1">
    <citation type="journal article" date="2021" name="Nat. Commun.">
        <title>Genetic determinants of endophytism in the Arabidopsis root mycobiome.</title>
        <authorList>
            <person name="Mesny F."/>
            <person name="Miyauchi S."/>
            <person name="Thiergart T."/>
            <person name="Pickel B."/>
            <person name="Atanasova L."/>
            <person name="Karlsson M."/>
            <person name="Huettel B."/>
            <person name="Barry K.W."/>
            <person name="Haridas S."/>
            <person name="Chen C."/>
            <person name="Bauer D."/>
            <person name="Andreopoulos W."/>
            <person name="Pangilinan J."/>
            <person name="LaButti K."/>
            <person name="Riley R."/>
            <person name="Lipzen A."/>
            <person name="Clum A."/>
            <person name="Drula E."/>
            <person name="Henrissat B."/>
            <person name="Kohler A."/>
            <person name="Grigoriev I.V."/>
            <person name="Martin F.M."/>
            <person name="Hacquard S."/>
        </authorList>
    </citation>
    <scope>NUCLEOTIDE SEQUENCE</scope>
    <source>
        <strain evidence="3">MPI-CAGE-CH-0243</strain>
    </source>
</reference>
<dbReference type="NCBIfam" id="TIGR00756">
    <property type="entry name" value="PPR"/>
    <property type="match status" value="2"/>
</dbReference>
<dbReference type="Pfam" id="PF13041">
    <property type="entry name" value="PPR_2"/>
    <property type="match status" value="1"/>
</dbReference>
<dbReference type="PANTHER" id="PTHR47938">
    <property type="entry name" value="RESPIRATORY COMPLEX I CHAPERONE (CIA84), PUTATIVE (AFU_ORTHOLOGUE AFUA_2G06020)-RELATED"/>
    <property type="match status" value="1"/>
</dbReference>
<dbReference type="InterPro" id="IPR057585">
    <property type="entry name" value="TPR_dom_fungi"/>
</dbReference>
<dbReference type="GO" id="GO:0003729">
    <property type="term" value="F:mRNA binding"/>
    <property type="evidence" value="ECO:0007669"/>
    <property type="project" value="TreeGrafter"/>
</dbReference>
<evidence type="ECO:0000256" key="1">
    <source>
        <dbReference type="PROSITE-ProRule" id="PRU00708"/>
    </source>
</evidence>
<feature type="domain" description="Tetratricopeptide repeat" evidence="2">
    <location>
        <begin position="505"/>
        <end position="601"/>
    </location>
</feature>
<name>A0A9P9IC14_9PLEO</name>
<dbReference type="EMBL" id="JAGMWT010000017">
    <property type="protein sequence ID" value="KAH7114229.1"/>
    <property type="molecule type" value="Genomic_DNA"/>
</dbReference>
<protein>
    <recommendedName>
        <fullName evidence="2">Tetratricopeptide repeat domain-containing protein</fullName>
    </recommendedName>
</protein>
<feature type="repeat" description="PPR" evidence="1">
    <location>
        <begin position="987"/>
        <end position="1021"/>
    </location>
</feature>
<feature type="repeat" description="PPR" evidence="1">
    <location>
        <begin position="1022"/>
        <end position="1052"/>
    </location>
</feature>
<evidence type="ECO:0000313" key="3">
    <source>
        <dbReference type="EMBL" id="KAH7114229.1"/>
    </source>
</evidence>
<dbReference type="InterPro" id="IPR011990">
    <property type="entry name" value="TPR-like_helical_dom_sf"/>
</dbReference>
<organism evidence="3 4">
    <name type="scientific">Dendryphion nanum</name>
    <dbReference type="NCBI Taxonomy" id="256645"/>
    <lineage>
        <taxon>Eukaryota</taxon>
        <taxon>Fungi</taxon>
        <taxon>Dikarya</taxon>
        <taxon>Ascomycota</taxon>
        <taxon>Pezizomycotina</taxon>
        <taxon>Dothideomycetes</taxon>
        <taxon>Pleosporomycetidae</taxon>
        <taxon>Pleosporales</taxon>
        <taxon>Torulaceae</taxon>
        <taxon>Dendryphion</taxon>
    </lineage>
</organism>